<dbReference type="InterPro" id="IPR025405">
    <property type="entry name" value="DUF4131"/>
</dbReference>
<feature type="transmembrane region" description="Helical" evidence="6">
    <location>
        <begin position="23"/>
        <end position="45"/>
    </location>
</feature>
<dbReference type="InterPro" id="IPR036866">
    <property type="entry name" value="RibonucZ/Hydroxyglut_hydro"/>
</dbReference>
<feature type="transmembrane region" description="Helical" evidence="6">
    <location>
        <begin position="277"/>
        <end position="300"/>
    </location>
</feature>
<feature type="transmembrane region" description="Helical" evidence="6">
    <location>
        <begin position="407"/>
        <end position="428"/>
    </location>
</feature>
<dbReference type="EMBL" id="JAEVLS010000002">
    <property type="protein sequence ID" value="MBM0105141.1"/>
    <property type="molecule type" value="Genomic_DNA"/>
</dbReference>
<keyword evidence="3 6" id="KW-0812">Transmembrane</keyword>
<dbReference type="InterPro" id="IPR001279">
    <property type="entry name" value="Metallo-B-lactamas"/>
</dbReference>
<reference evidence="8 9" key="1">
    <citation type="journal article" date="2021" name="Int. J. Syst. Evol. Microbiol.">
        <title>Steroidobacter gossypii sp. nov., isolated from soil of cotton cropping field.</title>
        <authorList>
            <person name="Huang R."/>
            <person name="Yang S."/>
            <person name="Zhen C."/>
            <person name="Liu W."/>
        </authorList>
    </citation>
    <scope>NUCLEOTIDE SEQUENCE [LARGE SCALE GENOMIC DNA]</scope>
    <source>
        <strain evidence="8 9">S1-65</strain>
    </source>
</reference>
<feature type="transmembrane region" description="Helical" evidence="6">
    <location>
        <begin position="242"/>
        <end position="265"/>
    </location>
</feature>
<comment type="subcellular location">
    <subcellularLocation>
        <location evidence="1">Cell membrane</location>
        <topology evidence="1">Multi-pass membrane protein</topology>
    </subcellularLocation>
</comment>
<feature type="transmembrane region" description="Helical" evidence="6">
    <location>
        <begin position="472"/>
        <end position="500"/>
    </location>
</feature>
<evidence type="ECO:0000313" key="8">
    <source>
        <dbReference type="EMBL" id="MBM0105141.1"/>
    </source>
</evidence>
<dbReference type="SMART" id="SM00849">
    <property type="entry name" value="Lactamase_B"/>
    <property type="match status" value="1"/>
</dbReference>
<feature type="domain" description="Metallo-beta-lactamase" evidence="7">
    <location>
        <begin position="524"/>
        <end position="714"/>
    </location>
</feature>
<dbReference type="CDD" id="cd07731">
    <property type="entry name" value="ComA-like_MBL-fold"/>
    <property type="match status" value="1"/>
</dbReference>
<name>A0ABS1WVX9_9GAMM</name>
<keyword evidence="5 6" id="KW-0472">Membrane</keyword>
<protein>
    <submittedName>
        <fullName evidence="8">DNA internalization-related competence protein ComEC/Rec2</fullName>
    </submittedName>
</protein>
<dbReference type="Proteomes" id="UP000661077">
    <property type="component" value="Unassembled WGS sequence"/>
</dbReference>
<evidence type="ECO:0000256" key="4">
    <source>
        <dbReference type="ARBA" id="ARBA00022989"/>
    </source>
</evidence>
<dbReference type="Pfam" id="PF03772">
    <property type="entry name" value="Competence"/>
    <property type="match status" value="1"/>
</dbReference>
<dbReference type="InterPro" id="IPR035681">
    <property type="entry name" value="ComA-like_MBL"/>
</dbReference>
<dbReference type="RefSeq" id="WP_203167203.1">
    <property type="nucleotide sequence ID" value="NZ_JAEVLS010000002.1"/>
</dbReference>
<dbReference type="Pfam" id="PF00753">
    <property type="entry name" value="Lactamase_B"/>
    <property type="match status" value="1"/>
</dbReference>
<dbReference type="Pfam" id="PF13567">
    <property type="entry name" value="DUF4131"/>
    <property type="match status" value="1"/>
</dbReference>
<dbReference type="InterPro" id="IPR052159">
    <property type="entry name" value="Competence_DNA_uptake"/>
</dbReference>
<dbReference type="NCBIfam" id="TIGR00361">
    <property type="entry name" value="ComEC_Rec2"/>
    <property type="match status" value="1"/>
</dbReference>
<comment type="caution">
    <text evidence="8">The sequence shown here is derived from an EMBL/GenBank/DDBJ whole genome shotgun (WGS) entry which is preliminary data.</text>
</comment>
<evidence type="ECO:0000259" key="7">
    <source>
        <dbReference type="SMART" id="SM00849"/>
    </source>
</evidence>
<proteinExistence type="predicted"/>
<keyword evidence="9" id="KW-1185">Reference proteome</keyword>
<dbReference type="InterPro" id="IPR004477">
    <property type="entry name" value="ComEC_N"/>
</dbReference>
<sequence>MGAIALAFLAGHCAVHNLSRLPGRAGLAILVLALMTTLAGGRFAARWRGGTAVRTAMMAALLGVSWAWGHAALRLANDLPAALEGQDLVVRGWIASLPDSSVDPQFVLEVVDAAPDVPMRLSLTWYRAPLAPQPGEHWQLTVRLKRRSGFANPGGFDYEGYLFREGLGATGYVRDGGDNRRLESSPQGYVIARVRAWIGSRIAEAAGGHEMLGVLQGLAIGDTRTMTVDQWRVFTATGTTHLMAISGLHVGMVAMLAAWCGGNIVRWRGAQSFGLTAMHGQVLAGMSAAVIYSVLAGLSIPTQRTLVMLCIYFGLRWRRRTLGIGRSLSVAVVAILLLDPFAPLAPGAWLSFVAVMVILMAVSGRLTREGAIVSFCRVQLAVTIGLIPVLLVAFGNLSLVAPLANAVAAPAFTVLIVPGVLLGTLAAAIHPAAGALLLQFPVLLLDAGWPLLEWLARHPLAVWHAPQPSWPVFVALVAGVALTMLPAIWPLRIAGALLCLPMMFYRAPTPAPGAFELTVLDVGQGLAVVVRTHSHVLVYDTGPAFQSGRSAAELAVLPFLRHAGVTHIDMLMVSHGDQDHSGGLRDMLAALPVRAVSVGAAVNQAPPDRIECERGQQWRWDDVTFTVLHPQFGAGAQAESRRDNDGSCVLRISGRDGSALLTGDIEAAAERELLERELRPASVVVAPHHGSDTSSSSLFVAGLRPDVTIFSTGYRNRWNFPRPAVVERWRAAGARNYDTSASGAIRVTFDPHEGRVAARVFEHRHTQRRYWTR</sequence>
<evidence type="ECO:0000256" key="6">
    <source>
        <dbReference type="SAM" id="Phobius"/>
    </source>
</evidence>
<evidence type="ECO:0000313" key="9">
    <source>
        <dbReference type="Proteomes" id="UP000661077"/>
    </source>
</evidence>
<dbReference type="InterPro" id="IPR004797">
    <property type="entry name" value="Competence_ComEC/Rec2"/>
</dbReference>
<dbReference type="PANTHER" id="PTHR30619">
    <property type="entry name" value="DNA INTERNALIZATION/COMPETENCE PROTEIN COMEC/REC2"/>
    <property type="match status" value="1"/>
</dbReference>
<keyword evidence="2" id="KW-1003">Cell membrane</keyword>
<accession>A0ABS1WVX9</accession>
<evidence type="ECO:0000256" key="3">
    <source>
        <dbReference type="ARBA" id="ARBA00022692"/>
    </source>
</evidence>
<organism evidence="8 9">
    <name type="scientific">Steroidobacter gossypii</name>
    <dbReference type="NCBI Taxonomy" id="2805490"/>
    <lineage>
        <taxon>Bacteria</taxon>
        <taxon>Pseudomonadati</taxon>
        <taxon>Pseudomonadota</taxon>
        <taxon>Gammaproteobacteria</taxon>
        <taxon>Steroidobacterales</taxon>
        <taxon>Steroidobacteraceae</taxon>
        <taxon>Steroidobacter</taxon>
    </lineage>
</organism>
<dbReference type="SUPFAM" id="SSF56281">
    <property type="entry name" value="Metallo-hydrolase/oxidoreductase"/>
    <property type="match status" value="1"/>
</dbReference>
<feature type="transmembrane region" description="Helical" evidence="6">
    <location>
        <begin position="378"/>
        <end position="401"/>
    </location>
</feature>
<evidence type="ECO:0000256" key="1">
    <source>
        <dbReference type="ARBA" id="ARBA00004651"/>
    </source>
</evidence>
<dbReference type="Gene3D" id="3.60.15.10">
    <property type="entry name" value="Ribonuclease Z/Hydroxyacylglutathione hydrolase-like"/>
    <property type="match status" value="1"/>
</dbReference>
<evidence type="ECO:0000256" key="5">
    <source>
        <dbReference type="ARBA" id="ARBA00023136"/>
    </source>
</evidence>
<keyword evidence="4 6" id="KW-1133">Transmembrane helix</keyword>
<feature type="transmembrane region" description="Helical" evidence="6">
    <location>
        <begin position="348"/>
        <end position="366"/>
    </location>
</feature>
<dbReference type="PANTHER" id="PTHR30619:SF1">
    <property type="entry name" value="RECOMBINATION PROTEIN 2"/>
    <property type="match status" value="1"/>
</dbReference>
<dbReference type="NCBIfam" id="TIGR00360">
    <property type="entry name" value="ComEC_N-term"/>
    <property type="match status" value="1"/>
</dbReference>
<feature type="transmembrane region" description="Helical" evidence="6">
    <location>
        <begin position="435"/>
        <end position="452"/>
    </location>
</feature>
<gene>
    <name evidence="8" type="ORF">JM946_10285</name>
</gene>
<evidence type="ECO:0000256" key="2">
    <source>
        <dbReference type="ARBA" id="ARBA00022475"/>
    </source>
</evidence>
<feature type="transmembrane region" description="Helical" evidence="6">
    <location>
        <begin position="321"/>
        <end position="342"/>
    </location>
</feature>